<dbReference type="Pfam" id="PF02518">
    <property type="entry name" value="HATPase_c"/>
    <property type="match status" value="1"/>
</dbReference>
<dbReference type="InterPro" id="IPR050482">
    <property type="entry name" value="Sensor_HK_TwoCompSys"/>
</dbReference>
<keyword evidence="3" id="KW-0597">Phosphoprotein</keyword>
<proteinExistence type="predicted"/>
<feature type="transmembrane region" description="Helical" evidence="9">
    <location>
        <begin position="24"/>
        <end position="47"/>
    </location>
</feature>
<keyword evidence="9" id="KW-0812">Transmembrane</keyword>
<dbReference type="EMBL" id="BAAAPE010000007">
    <property type="protein sequence ID" value="GAA2071822.1"/>
    <property type="molecule type" value="Genomic_DNA"/>
</dbReference>
<keyword evidence="8" id="KW-0902">Two-component regulatory system</keyword>
<dbReference type="Proteomes" id="UP001500016">
    <property type="component" value="Unassembled WGS sequence"/>
</dbReference>
<dbReference type="RefSeq" id="WP_344526988.1">
    <property type="nucleotide sequence ID" value="NZ_BAAAPE010000007.1"/>
</dbReference>
<dbReference type="PANTHER" id="PTHR24421">
    <property type="entry name" value="NITRATE/NITRITE SENSOR PROTEIN NARX-RELATED"/>
    <property type="match status" value="1"/>
</dbReference>
<keyword evidence="14" id="KW-1185">Reference proteome</keyword>
<dbReference type="Pfam" id="PF13796">
    <property type="entry name" value="Sensor"/>
    <property type="match status" value="1"/>
</dbReference>
<evidence type="ECO:0000256" key="9">
    <source>
        <dbReference type="SAM" id="Phobius"/>
    </source>
</evidence>
<dbReference type="InterPro" id="IPR011712">
    <property type="entry name" value="Sig_transdc_His_kin_sub3_dim/P"/>
</dbReference>
<comment type="catalytic activity">
    <reaction evidence="1">
        <text>ATP + protein L-histidine = ADP + protein N-phospho-L-histidine.</text>
        <dbReference type="EC" id="2.7.13.3"/>
    </reaction>
</comment>
<feature type="transmembrane region" description="Helical" evidence="9">
    <location>
        <begin position="142"/>
        <end position="168"/>
    </location>
</feature>
<comment type="caution">
    <text evidence="13">The sequence shown here is derived from an EMBL/GenBank/DDBJ whole genome shotgun (WGS) entry which is preliminary data.</text>
</comment>
<protein>
    <recommendedName>
        <fullName evidence="2">histidine kinase</fullName>
        <ecNumber evidence="2">2.7.13.3</ecNumber>
    </recommendedName>
</protein>
<evidence type="ECO:0000313" key="14">
    <source>
        <dbReference type="Proteomes" id="UP001500016"/>
    </source>
</evidence>
<dbReference type="InterPro" id="IPR025828">
    <property type="entry name" value="Put_sensor_dom"/>
</dbReference>
<evidence type="ECO:0000259" key="10">
    <source>
        <dbReference type="Pfam" id="PF02518"/>
    </source>
</evidence>
<evidence type="ECO:0000256" key="2">
    <source>
        <dbReference type="ARBA" id="ARBA00012438"/>
    </source>
</evidence>
<evidence type="ECO:0000256" key="6">
    <source>
        <dbReference type="ARBA" id="ARBA00022777"/>
    </source>
</evidence>
<keyword evidence="6" id="KW-0418">Kinase</keyword>
<keyword evidence="7" id="KW-0067">ATP-binding</keyword>
<dbReference type="Pfam" id="PF07730">
    <property type="entry name" value="HisKA_3"/>
    <property type="match status" value="1"/>
</dbReference>
<feature type="transmembrane region" description="Helical" evidence="9">
    <location>
        <begin position="104"/>
        <end position="130"/>
    </location>
</feature>
<evidence type="ECO:0000256" key="8">
    <source>
        <dbReference type="ARBA" id="ARBA00023012"/>
    </source>
</evidence>
<feature type="domain" description="Histidine kinase/HSP90-like ATPase" evidence="10">
    <location>
        <begin position="315"/>
        <end position="401"/>
    </location>
</feature>
<evidence type="ECO:0000259" key="11">
    <source>
        <dbReference type="Pfam" id="PF07730"/>
    </source>
</evidence>
<feature type="domain" description="Putative sensor" evidence="12">
    <location>
        <begin position="24"/>
        <end position="183"/>
    </location>
</feature>
<evidence type="ECO:0000259" key="12">
    <source>
        <dbReference type="Pfam" id="PF13796"/>
    </source>
</evidence>
<dbReference type="SUPFAM" id="SSF55874">
    <property type="entry name" value="ATPase domain of HSP90 chaperone/DNA topoisomerase II/histidine kinase"/>
    <property type="match status" value="1"/>
</dbReference>
<gene>
    <name evidence="13" type="ORF">GCM10009801_23880</name>
</gene>
<evidence type="ECO:0000256" key="4">
    <source>
        <dbReference type="ARBA" id="ARBA00022679"/>
    </source>
</evidence>
<keyword evidence="4" id="KW-0808">Transferase</keyword>
<feature type="domain" description="Signal transduction histidine kinase subgroup 3 dimerisation and phosphoacceptor" evidence="11">
    <location>
        <begin position="212"/>
        <end position="279"/>
    </location>
</feature>
<dbReference type="InterPro" id="IPR036890">
    <property type="entry name" value="HATPase_C_sf"/>
</dbReference>
<organism evidence="13 14">
    <name type="scientific">Streptomyces albiaxialis</name>
    <dbReference type="NCBI Taxonomy" id="329523"/>
    <lineage>
        <taxon>Bacteria</taxon>
        <taxon>Bacillati</taxon>
        <taxon>Actinomycetota</taxon>
        <taxon>Actinomycetes</taxon>
        <taxon>Kitasatosporales</taxon>
        <taxon>Streptomycetaceae</taxon>
        <taxon>Streptomyces</taxon>
    </lineage>
</organism>
<dbReference type="Gene3D" id="1.20.5.1930">
    <property type="match status" value="1"/>
</dbReference>
<evidence type="ECO:0000256" key="3">
    <source>
        <dbReference type="ARBA" id="ARBA00022553"/>
    </source>
</evidence>
<evidence type="ECO:0000313" key="13">
    <source>
        <dbReference type="EMBL" id="GAA2071822.1"/>
    </source>
</evidence>
<dbReference type="PANTHER" id="PTHR24421:SF10">
    <property type="entry name" value="NITRATE_NITRITE SENSOR PROTEIN NARQ"/>
    <property type="match status" value="1"/>
</dbReference>
<dbReference type="Gene3D" id="3.30.565.10">
    <property type="entry name" value="Histidine kinase-like ATPase, C-terminal domain"/>
    <property type="match status" value="1"/>
</dbReference>
<keyword evidence="5" id="KW-0547">Nucleotide-binding</keyword>
<evidence type="ECO:0000256" key="7">
    <source>
        <dbReference type="ARBA" id="ARBA00022840"/>
    </source>
</evidence>
<evidence type="ECO:0000256" key="1">
    <source>
        <dbReference type="ARBA" id="ARBA00000085"/>
    </source>
</evidence>
<name>A0ABP5HCI2_9ACTN</name>
<sequence length="412" mass="44049">MTPFRGFLSRGLTGLRRCLTLWRLSWAATGLTFCAVLFSSGPGLLVLPNVREGVRRLASRQRELAGSWSGVRVPEPASGPPAPGTPLRYRFQAVFAERQARREWLWVALDPVVGATLAFLPILTVLAGIWGIGFALTGLSGVYTPGLALTLPAGLLGAAALPLTLWAAPRLVRVHALWIGSMLSPSESERMAHRIEHLSATRSAAVDTQMSELRRIERDLHDGAQARLVAMGMTLDAADELLERDPEAVRALLAEVRQSSAQALEELRDLVRGIHPPVLADRGLADAVRALALVSPLSAEVSLDLPGRPEMPVESAVYFAVSEALANAAKHSGADRVWIDLTYDYARGVLRAGVTDDGRGGADASRGTGLRGIERRLATFDGVLAVNSPPGGPTMVMMELPCVLSSPKTISC</sequence>
<reference evidence="14" key="1">
    <citation type="journal article" date="2019" name="Int. J. Syst. Evol. Microbiol.">
        <title>The Global Catalogue of Microorganisms (GCM) 10K type strain sequencing project: providing services to taxonomists for standard genome sequencing and annotation.</title>
        <authorList>
            <consortium name="The Broad Institute Genomics Platform"/>
            <consortium name="The Broad Institute Genome Sequencing Center for Infectious Disease"/>
            <person name="Wu L."/>
            <person name="Ma J."/>
        </authorList>
    </citation>
    <scope>NUCLEOTIDE SEQUENCE [LARGE SCALE GENOMIC DNA]</scope>
    <source>
        <strain evidence="14">JCM 15478</strain>
    </source>
</reference>
<keyword evidence="9" id="KW-0472">Membrane</keyword>
<keyword evidence="9" id="KW-1133">Transmembrane helix</keyword>
<dbReference type="CDD" id="cd16917">
    <property type="entry name" value="HATPase_UhpB-NarQ-NarX-like"/>
    <property type="match status" value="1"/>
</dbReference>
<accession>A0ABP5HCI2</accession>
<evidence type="ECO:0000256" key="5">
    <source>
        <dbReference type="ARBA" id="ARBA00022741"/>
    </source>
</evidence>
<dbReference type="EC" id="2.7.13.3" evidence="2"/>
<dbReference type="InterPro" id="IPR003594">
    <property type="entry name" value="HATPase_dom"/>
</dbReference>